<name>A0A1J5P888_9ZZZZ</name>
<comment type="caution">
    <text evidence="2">The sequence shown here is derived from an EMBL/GenBank/DDBJ whole genome shotgun (WGS) entry which is preliminary data.</text>
</comment>
<feature type="region of interest" description="Disordered" evidence="1">
    <location>
        <begin position="16"/>
        <end position="45"/>
    </location>
</feature>
<dbReference type="EMBL" id="MLJW01005910">
    <property type="protein sequence ID" value="OIQ67462.1"/>
    <property type="molecule type" value="Genomic_DNA"/>
</dbReference>
<proteinExistence type="predicted"/>
<dbReference type="AlphaFoldDB" id="A0A1J5P888"/>
<accession>A0A1J5P888</accession>
<reference evidence="2" key="1">
    <citation type="submission" date="2016-10" db="EMBL/GenBank/DDBJ databases">
        <title>Sequence of Gallionella enrichment culture.</title>
        <authorList>
            <person name="Poehlein A."/>
            <person name="Muehling M."/>
            <person name="Daniel R."/>
        </authorList>
    </citation>
    <scope>NUCLEOTIDE SEQUENCE</scope>
</reference>
<evidence type="ECO:0000313" key="2">
    <source>
        <dbReference type="EMBL" id="OIQ67462.1"/>
    </source>
</evidence>
<organism evidence="2">
    <name type="scientific">mine drainage metagenome</name>
    <dbReference type="NCBI Taxonomy" id="410659"/>
    <lineage>
        <taxon>unclassified sequences</taxon>
        <taxon>metagenomes</taxon>
        <taxon>ecological metagenomes</taxon>
    </lineage>
</organism>
<gene>
    <name evidence="2" type="ORF">GALL_509600</name>
</gene>
<sequence>MWFPWQRPRRHLDCNAVDRGMDSPSRLPKEIRPRSARPRRKIDERQSAQFRPLGHYCLAAIGIVHALPESWSARVLAGHLLLAASDRGRSESRSRRRHPGAGDSRHVYQWIELPDLRAERPDAGLAPVQRQGLNHREAARRQRAVVRVAAGFMASVHRADRGVDLPVAADAGRCRQGDGVRQVSRQDADRGARPRDV</sequence>
<feature type="region of interest" description="Disordered" evidence="1">
    <location>
        <begin position="174"/>
        <end position="197"/>
    </location>
</feature>
<protein>
    <submittedName>
        <fullName evidence="2">Uncharacterized protein</fullName>
    </submittedName>
</protein>
<evidence type="ECO:0000256" key="1">
    <source>
        <dbReference type="SAM" id="MobiDB-lite"/>
    </source>
</evidence>